<dbReference type="InterPro" id="IPR036226">
    <property type="entry name" value="LipOase_C_sf"/>
</dbReference>
<feature type="domain" description="PLAT" evidence="17">
    <location>
        <begin position="25"/>
        <end position="157"/>
    </location>
</feature>
<comment type="caution">
    <text evidence="19">The sequence shown here is derived from an EMBL/GenBank/DDBJ whole genome shotgun (WGS) entry which is preliminary data.</text>
</comment>
<evidence type="ECO:0000313" key="20">
    <source>
        <dbReference type="Proteomes" id="UP001293593"/>
    </source>
</evidence>
<keyword evidence="6 15" id="KW-0479">Metal-binding</keyword>
<dbReference type="GO" id="GO:0046872">
    <property type="term" value="F:metal ion binding"/>
    <property type="evidence" value="ECO:0007669"/>
    <property type="project" value="UniProtKB-UniRule"/>
</dbReference>
<dbReference type="InterPro" id="IPR042057">
    <property type="entry name" value="Lipoxy_PLAT/LH2"/>
</dbReference>
<evidence type="ECO:0000256" key="4">
    <source>
        <dbReference type="ARBA" id="ARBA00022490"/>
    </source>
</evidence>
<evidence type="ECO:0000256" key="13">
    <source>
        <dbReference type="ARBA" id="ARBA00023160"/>
    </source>
</evidence>
<keyword evidence="13 16" id="KW-0275">Fatty acid biosynthesis</keyword>
<evidence type="ECO:0000256" key="11">
    <source>
        <dbReference type="ARBA" id="ARBA00023004"/>
    </source>
</evidence>
<evidence type="ECO:0000256" key="16">
    <source>
        <dbReference type="RuleBase" id="RU003975"/>
    </source>
</evidence>
<dbReference type="InterPro" id="IPR020833">
    <property type="entry name" value="LipOase_Fe_BS"/>
</dbReference>
<evidence type="ECO:0000256" key="14">
    <source>
        <dbReference type="PROSITE-ProRule" id="PRU00152"/>
    </source>
</evidence>
<dbReference type="Gene3D" id="4.10.372.10">
    <property type="entry name" value="Lipoxygenase-1, Domain 3"/>
    <property type="match status" value="1"/>
</dbReference>
<dbReference type="PROSITE" id="PS00711">
    <property type="entry name" value="LIPOXYGENASE_1"/>
    <property type="match status" value="1"/>
</dbReference>
<comment type="cofactor">
    <cofactor evidence="1 15">
        <name>Fe cation</name>
        <dbReference type="ChEBI" id="CHEBI:24875"/>
    </cofactor>
</comment>
<dbReference type="GO" id="GO:0034440">
    <property type="term" value="P:lipid oxidation"/>
    <property type="evidence" value="ECO:0007669"/>
    <property type="project" value="InterPro"/>
</dbReference>
<dbReference type="PRINTS" id="PR00087">
    <property type="entry name" value="LIPOXYGENASE"/>
</dbReference>
<dbReference type="Pfam" id="PF01477">
    <property type="entry name" value="PLAT"/>
    <property type="match status" value="1"/>
</dbReference>
<dbReference type="Gene3D" id="3.10.450.60">
    <property type="match status" value="1"/>
</dbReference>
<dbReference type="AlphaFoldDB" id="A0AAE1JG28"/>
<reference evidence="19" key="1">
    <citation type="submission" date="2023-10" db="EMBL/GenBank/DDBJ databases">
        <title>Chromosome-level genome of the transformable northern wattle, Acacia crassicarpa.</title>
        <authorList>
            <person name="Massaro I."/>
            <person name="Sinha N.R."/>
            <person name="Poethig S."/>
            <person name="Leichty A.R."/>
        </authorList>
    </citation>
    <scope>NUCLEOTIDE SEQUENCE</scope>
    <source>
        <strain evidence="19">Acra3RX</strain>
        <tissue evidence="19">Leaf</tissue>
    </source>
</reference>
<keyword evidence="11 15" id="KW-0408">Iron</keyword>
<dbReference type="InterPro" id="IPR036392">
    <property type="entry name" value="PLAT/LH2_dom_sf"/>
</dbReference>
<dbReference type="SUPFAM" id="SSF49723">
    <property type="entry name" value="Lipase/lipooxygenase domain (PLAT/LH2 domain)"/>
    <property type="match status" value="1"/>
</dbReference>
<dbReference type="InterPro" id="IPR001024">
    <property type="entry name" value="PLAT/LH2_dom"/>
</dbReference>
<feature type="domain" description="Lipoxygenase" evidence="18">
    <location>
        <begin position="160"/>
        <end position="856"/>
    </location>
</feature>
<dbReference type="SUPFAM" id="SSF48484">
    <property type="entry name" value="Lipoxigenase"/>
    <property type="match status" value="1"/>
</dbReference>
<dbReference type="PROSITE" id="PS00081">
    <property type="entry name" value="LIPOXYGENASE_2"/>
    <property type="match status" value="1"/>
</dbReference>
<dbReference type="SMART" id="SM00308">
    <property type="entry name" value="LH2"/>
    <property type="match status" value="1"/>
</dbReference>
<dbReference type="GO" id="GO:0005737">
    <property type="term" value="C:cytoplasm"/>
    <property type="evidence" value="ECO:0007669"/>
    <property type="project" value="UniProtKB-SubCell"/>
</dbReference>
<evidence type="ECO:0000259" key="17">
    <source>
        <dbReference type="PROSITE" id="PS50095"/>
    </source>
</evidence>
<sequence length="856" mass="98632">MLSSFLGSKKEKQIQGTVVLVKKKNSFDFTDISSSLFDRASECLGRGVSIQLLSASKFDQERGAKGKIGKPAYLESWITKTPNLTAEKFEFKVHFEWEEEVGIPGAFLIKNKHPNEFFLISLTLKNVPLIGESEIHFPCNSWVYPTNRYEDGRIFFRNKAYLPDKTPDPLRRYREEELSKLRGDGIGNRELQERDKVYDYDIYNDLNNPKKHDRPILGGTIGGEIKYPYPRRGRTGRPLVKSDYESRVKFLGSNYVPRDEEFSPLKNADFVTFGFKSVTKVLKPAFKARLCEEFNRFDEVLDLYEGGFKLPKALLMAVSSFVPLQKLKEVFRIDGEELLRFQKPRVIRDNKNAWKKDEEFAREMLAGVNPVKICCLQDWPIKSTVDDTICKISDDDIQKNLEGLSVKEAIEHKKLFILDYYDDFIPFLRLINTTAADGMSSKVHPRAYATRTVLLLKNDGTLKPLAIELSLPQEAHFDGTPQVYFPAEKGLEEWIWMLAKAYVVVNDSNYHQLISHWLQTHAVVEPFVIATNRQLSVIHPIYKLLAPHFSDTMKINALARQSLVNANGIIESTFLAGRYSMEFSSQLYKDWVFTDQALPVDLLKRGMATEDSTSPHGLNLTIKDYPYAVDGLDIWFAIKTWVQEYCSFYYEEDETVQQDNELQSWWKELVQVGHGDKKDDQRWPKMKNREELIESCTIIIWITSGLHAAVNFGQYPFGGYILNRPTFTRRYMPQKGTAEYEEFKDDPEKTFLKTINSKEQAIKVTAVLAILSRHSSTEEYLGQAADLSDWISDKEPLEAFGRFKERIRKIEERIERDNQDPELKNRHGLINMPYTLLYPNSEPGLTGKGIPNSISI</sequence>
<dbReference type="GO" id="GO:0031408">
    <property type="term" value="P:oxylipin biosynthetic process"/>
    <property type="evidence" value="ECO:0007669"/>
    <property type="project" value="UniProtKB-UniRule"/>
</dbReference>
<dbReference type="Proteomes" id="UP001293593">
    <property type="component" value="Unassembled WGS sequence"/>
</dbReference>
<organism evidence="19 20">
    <name type="scientific">Acacia crassicarpa</name>
    <name type="common">northern wattle</name>
    <dbReference type="NCBI Taxonomy" id="499986"/>
    <lineage>
        <taxon>Eukaryota</taxon>
        <taxon>Viridiplantae</taxon>
        <taxon>Streptophyta</taxon>
        <taxon>Embryophyta</taxon>
        <taxon>Tracheophyta</taxon>
        <taxon>Spermatophyta</taxon>
        <taxon>Magnoliopsida</taxon>
        <taxon>eudicotyledons</taxon>
        <taxon>Gunneridae</taxon>
        <taxon>Pentapetalae</taxon>
        <taxon>rosids</taxon>
        <taxon>fabids</taxon>
        <taxon>Fabales</taxon>
        <taxon>Fabaceae</taxon>
        <taxon>Caesalpinioideae</taxon>
        <taxon>mimosoid clade</taxon>
        <taxon>Acacieae</taxon>
        <taxon>Acacia</taxon>
    </lineage>
</organism>
<dbReference type="PROSITE" id="PS51393">
    <property type="entry name" value="LIPOXYGENASE_3"/>
    <property type="match status" value="1"/>
</dbReference>
<keyword evidence="9 15" id="KW-0223">Dioxygenase</keyword>
<dbReference type="PRINTS" id="PR00468">
    <property type="entry name" value="PLTLPOXGNASE"/>
</dbReference>
<keyword evidence="8" id="KW-0276">Fatty acid metabolism</keyword>
<keyword evidence="4" id="KW-0963">Cytoplasm</keyword>
<dbReference type="FunFam" id="1.20.245.10:FF:000002">
    <property type="entry name" value="Lipoxygenase"/>
    <property type="match status" value="1"/>
</dbReference>
<keyword evidence="7 16" id="KW-0925">Oxylipin biosynthesis</keyword>
<evidence type="ECO:0000256" key="1">
    <source>
        <dbReference type="ARBA" id="ARBA00001962"/>
    </source>
</evidence>
<evidence type="ECO:0000256" key="7">
    <source>
        <dbReference type="ARBA" id="ARBA00022767"/>
    </source>
</evidence>
<comment type="caution">
    <text evidence="14">Lacks conserved residue(s) required for the propagation of feature annotation.</text>
</comment>
<evidence type="ECO:0000256" key="6">
    <source>
        <dbReference type="ARBA" id="ARBA00022723"/>
    </source>
</evidence>
<name>A0AAE1JG28_9FABA</name>
<protein>
    <recommendedName>
        <fullName evidence="16">Lipoxygenase</fullName>
        <ecNumber evidence="16">1.13.11.-</ecNumber>
    </recommendedName>
</protein>
<evidence type="ECO:0000256" key="10">
    <source>
        <dbReference type="ARBA" id="ARBA00023002"/>
    </source>
</evidence>
<dbReference type="Gene3D" id="2.60.60.20">
    <property type="entry name" value="PLAT/LH2 domain"/>
    <property type="match status" value="1"/>
</dbReference>
<evidence type="ECO:0000256" key="12">
    <source>
        <dbReference type="ARBA" id="ARBA00023098"/>
    </source>
</evidence>
<dbReference type="Gene3D" id="4.10.375.10">
    <property type="entry name" value="Lipoxygenase-1, Domain 2"/>
    <property type="match status" value="1"/>
</dbReference>
<dbReference type="InterPro" id="IPR000907">
    <property type="entry name" value="LipOase"/>
</dbReference>
<dbReference type="GO" id="GO:0006633">
    <property type="term" value="P:fatty acid biosynthetic process"/>
    <property type="evidence" value="ECO:0007669"/>
    <property type="project" value="UniProtKB-KW"/>
</dbReference>
<dbReference type="EC" id="1.13.11.-" evidence="16"/>
<gene>
    <name evidence="19" type="ORF">QN277_022989</name>
</gene>
<evidence type="ECO:0000256" key="3">
    <source>
        <dbReference type="ARBA" id="ARBA00009419"/>
    </source>
</evidence>
<dbReference type="GO" id="GO:0016702">
    <property type="term" value="F:oxidoreductase activity, acting on single donors with incorporation of molecular oxygen, incorporation of two atoms of oxygen"/>
    <property type="evidence" value="ECO:0007669"/>
    <property type="project" value="InterPro"/>
</dbReference>
<evidence type="ECO:0000256" key="5">
    <source>
        <dbReference type="ARBA" id="ARBA00022516"/>
    </source>
</evidence>
<evidence type="ECO:0000313" key="19">
    <source>
        <dbReference type="EMBL" id="KAK4269892.1"/>
    </source>
</evidence>
<dbReference type="PANTHER" id="PTHR11771">
    <property type="entry name" value="LIPOXYGENASE"/>
    <property type="match status" value="1"/>
</dbReference>
<keyword evidence="20" id="KW-1185">Reference proteome</keyword>
<keyword evidence="10 15" id="KW-0560">Oxidoreductase</keyword>
<dbReference type="InterPro" id="IPR013819">
    <property type="entry name" value="LipOase_C"/>
</dbReference>
<evidence type="ECO:0000256" key="15">
    <source>
        <dbReference type="RuleBase" id="RU003974"/>
    </source>
</evidence>
<dbReference type="InterPro" id="IPR027433">
    <property type="entry name" value="Lipoxygenase_dom_3"/>
</dbReference>
<evidence type="ECO:0000256" key="2">
    <source>
        <dbReference type="ARBA" id="ARBA00004496"/>
    </source>
</evidence>
<evidence type="ECO:0000259" key="18">
    <source>
        <dbReference type="PROSITE" id="PS51393"/>
    </source>
</evidence>
<comment type="similarity">
    <text evidence="3 15">Belongs to the lipoxygenase family.</text>
</comment>
<dbReference type="CDD" id="cd01751">
    <property type="entry name" value="PLAT_LH2"/>
    <property type="match status" value="1"/>
</dbReference>
<keyword evidence="5 16" id="KW-0444">Lipid biosynthesis</keyword>
<comment type="pathway">
    <text evidence="16">Lipid metabolism; oxylipin biosynthesis.</text>
</comment>
<evidence type="ECO:0000256" key="9">
    <source>
        <dbReference type="ARBA" id="ARBA00022964"/>
    </source>
</evidence>
<proteinExistence type="inferred from homology"/>
<dbReference type="Gene3D" id="1.20.245.10">
    <property type="entry name" value="Lipoxygenase-1, Domain 5"/>
    <property type="match status" value="1"/>
</dbReference>
<accession>A0AAE1JG28</accession>
<dbReference type="PROSITE" id="PS50095">
    <property type="entry name" value="PLAT"/>
    <property type="match status" value="1"/>
</dbReference>
<dbReference type="Pfam" id="PF00305">
    <property type="entry name" value="Lipoxygenase"/>
    <property type="match status" value="1"/>
</dbReference>
<evidence type="ECO:0000256" key="8">
    <source>
        <dbReference type="ARBA" id="ARBA00022832"/>
    </source>
</evidence>
<dbReference type="InterPro" id="IPR020834">
    <property type="entry name" value="LipOase_CS"/>
</dbReference>
<comment type="function">
    <text evidence="16">Plant lipoxygenase may be involved in a number of diverse aspects of plant physiology including growth and development, pest resistance, and senescence or responses to wounding.</text>
</comment>
<comment type="subcellular location">
    <subcellularLocation>
        <location evidence="2">Cytoplasm</location>
    </subcellularLocation>
</comment>
<dbReference type="InterPro" id="IPR001246">
    <property type="entry name" value="LipOase_plant"/>
</dbReference>
<dbReference type="EMBL" id="JAWXYG010000006">
    <property type="protein sequence ID" value="KAK4269892.1"/>
    <property type="molecule type" value="Genomic_DNA"/>
</dbReference>
<keyword evidence="12" id="KW-0443">Lipid metabolism</keyword>